<dbReference type="Gene3D" id="3.40.50.2000">
    <property type="entry name" value="Glycogen Phosphorylase B"/>
    <property type="match status" value="1"/>
</dbReference>
<dbReference type="PANTHER" id="PTHR46656">
    <property type="entry name" value="PUTATIVE-RELATED"/>
    <property type="match status" value="1"/>
</dbReference>
<comment type="caution">
    <text evidence="2">The sequence shown here is derived from an EMBL/GenBank/DDBJ whole genome shotgun (WGS) entry which is preliminary data.</text>
</comment>
<protein>
    <submittedName>
        <fullName evidence="2">Glycosyltransferase family 4 protein</fullName>
        <ecNumber evidence="2">2.4.-.-</ecNumber>
    </submittedName>
</protein>
<evidence type="ECO:0000313" key="3">
    <source>
        <dbReference type="Proteomes" id="UP001172721"/>
    </source>
</evidence>
<dbReference type="RefSeq" id="WP_301164643.1">
    <property type="nucleotide sequence ID" value="NZ_JAUHTR010000001.1"/>
</dbReference>
<organism evidence="2 3">
    <name type="scientific">Fictibacillus fluitans</name>
    <dbReference type="NCBI Taxonomy" id="3058422"/>
    <lineage>
        <taxon>Bacteria</taxon>
        <taxon>Bacillati</taxon>
        <taxon>Bacillota</taxon>
        <taxon>Bacilli</taxon>
        <taxon>Bacillales</taxon>
        <taxon>Fictibacillaceae</taxon>
        <taxon>Fictibacillus</taxon>
    </lineage>
</organism>
<dbReference type="PANTHER" id="PTHR46656:SF3">
    <property type="entry name" value="PUTATIVE-RELATED"/>
    <property type="match status" value="1"/>
</dbReference>
<keyword evidence="2" id="KW-0808">Transferase</keyword>
<keyword evidence="3" id="KW-1185">Reference proteome</keyword>
<sequence length="370" mass="42477">MEYGKGINLVGYSRAELGLGESCRSAANVLTRSNIPFGIINFPLCVQRQEDTTWIHKEIENPLYSTNIFHVNADSIQNAYLYFFGKKLFENRINIGYWHWELPVFPDEWNYTFQFVDEIWVPSEFVKQSIEKKSPVPVIKIPHAVEIDIEPAPDRSQFLLPPEKFLFLTMFDIQSTKERKNPMAAINAYLKAFGNKDNKAGLVIKVNATTPWKKELNDLKDMIKHIPNVYLVDQILSRKETLSLIASVDCLVSLHRSEGFGLPLAEAMYLGTPVMGTNWSGNIEFMTKDNSMLVDYTLVELKKQFGPYQKGQVWAEPDIIHAAEIMLKIVENRDFAVKLAKQGKKDIREKLSCERIGTLTKERLEQLKLL</sequence>
<keyword evidence="2" id="KW-0328">Glycosyltransferase</keyword>
<evidence type="ECO:0000313" key="2">
    <source>
        <dbReference type="EMBL" id="MDN4523625.1"/>
    </source>
</evidence>
<dbReference type="EC" id="2.4.-.-" evidence="2"/>
<dbReference type="InterPro" id="IPR001296">
    <property type="entry name" value="Glyco_trans_1"/>
</dbReference>
<reference evidence="2" key="1">
    <citation type="submission" date="2023-07" db="EMBL/GenBank/DDBJ databases">
        <title>Fictibacillus sp. isolated from freshwater pond.</title>
        <authorList>
            <person name="Kirdat K."/>
            <person name="Bhat A."/>
            <person name="Mourya A."/>
            <person name="Yadav A."/>
        </authorList>
    </citation>
    <scope>NUCLEOTIDE SEQUENCE</scope>
    <source>
        <strain evidence="2">NE201</strain>
    </source>
</reference>
<dbReference type="EMBL" id="JAUHTR010000001">
    <property type="protein sequence ID" value="MDN4523625.1"/>
    <property type="molecule type" value="Genomic_DNA"/>
</dbReference>
<dbReference type="Pfam" id="PF00534">
    <property type="entry name" value="Glycos_transf_1"/>
    <property type="match status" value="1"/>
</dbReference>
<dbReference type="GO" id="GO:0016757">
    <property type="term" value="F:glycosyltransferase activity"/>
    <property type="evidence" value="ECO:0007669"/>
    <property type="project" value="UniProtKB-KW"/>
</dbReference>
<accession>A0ABT8HT24</accession>
<evidence type="ECO:0000259" key="1">
    <source>
        <dbReference type="Pfam" id="PF00534"/>
    </source>
</evidence>
<gene>
    <name evidence="2" type="ORF">QYB97_04030</name>
</gene>
<dbReference type="SUPFAM" id="SSF53756">
    <property type="entry name" value="UDP-Glycosyltransferase/glycogen phosphorylase"/>
    <property type="match status" value="1"/>
</dbReference>
<feature type="domain" description="Glycosyl transferase family 1" evidence="1">
    <location>
        <begin position="184"/>
        <end position="345"/>
    </location>
</feature>
<proteinExistence type="predicted"/>
<dbReference type="Proteomes" id="UP001172721">
    <property type="component" value="Unassembled WGS sequence"/>
</dbReference>
<dbReference type="CDD" id="cd03801">
    <property type="entry name" value="GT4_PimA-like"/>
    <property type="match status" value="1"/>
</dbReference>
<name>A0ABT8HT24_9BACL</name>